<reference evidence="2 3" key="1">
    <citation type="submission" date="2019-02" db="EMBL/GenBank/DDBJ databases">
        <title>Genome sequencing of the rare red list fungi Dentipellis fragilis.</title>
        <authorList>
            <person name="Buettner E."/>
            <person name="Kellner H."/>
        </authorList>
    </citation>
    <scope>NUCLEOTIDE SEQUENCE [LARGE SCALE GENOMIC DNA]</scope>
    <source>
        <strain evidence="2 3">DSM 105465</strain>
    </source>
</reference>
<feature type="compositionally biased region" description="Low complexity" evidence="1">
    <location>
        <begin position="266"/>
        <end position="280"/>
    </location>
</feature>
<evidence type="ECO:0000313" key="2">
    <source>
        <dbReference type="EMBL" id="TFY60733.1"/>
    </source>
</evidence>
<feature type="region of interest" description="Disordered" evidence="1">
    <location>
        <begin position="266"/>
        <end position="287"/>
    </location>
</feature>
<dbReference type="AlphaFoldDB" id="A0A4Y9YGA3"/>
<keyword evidence="3" id="KW-1185">Reference proteome</keyword>
<proteinExistence type="predicted"/>
<comment type="caution">
    <text evidence="2">The sequence shown here is derived from an EMBL/GenBank/DDBJ whole genome shotgun (WGS) entry which is preliminary data.</text>
</comment>
<dbReference type="EMBL" id="SEOQ01000547">
    <property type="protein sequence ID" value="TFY60733.1"/>
    <property type="molecule type" value="Genomic_DNA"/>
</dbReference>
<protein>
    <submittedName>
        <fullName evidence="2">Uncharacterized protein</fullName>
    </submittedName>
</protein>
<evidence type="ECO:0000256" key="1">
    <source>
        <dbReference type="SAM" id="MobiDB-lite"/>
    </source>
</evidence>
<accession>A0A4Y9YGA3</accession>
<name>A0A4Y9YGA3_9AGAM</name>
<sequence>MPARLLVLSDQTLAGLLACEERGWRSAFLERMRYAVCGRARRVPSTEYRLTDSQCSAARSRRTDLRWSRSAYQVPVPVPATPSHATQIQTHSTFHIPRSTPASCAGRCMLACSVSAPGCAHGRAVAFGDSAGMVHTYTATSPAAPRTADAHGGSMRGWPVARKKRGLDLERSKGQRREDWDHHQVMVSNMERRHTLMHCDVIDAHLHAYTYTEGGIPNVERGGGRRPRLFNLISAARQHDRVCNVGVNGMHVAAVVIDPVPISSSLSASAGSSSRRPSLSQGREHTPSGAAFSIAAAGQRSGYGTQGLVMAM</sequence>
<gene>
    <name evidence="2" type="ORF">EVG20_g7317</name>
</gene>
<evidence type="ECO:0000313" key="3">
    <source>
        <dbReference type="Proteomes" id="UP000298327"/>
    </source>
</evidence>
<organism evidence="2 3">
    <name type="scientific">Dentipellis fragilis</name>
    <dbReference type="NCBI Taxonomy" id="205917"/>
    <lineage>
        <taxon>Eukaryota</taxon>
        <taxon>Fungi</taxon>
        <taxon>Dikarya</taxon>
        <taxon>Basidiomycota</taxon>
        <taxon>Agaricomycotina</taxon>
        <taxon>Agaricomycetes</taxon>
        <taxon>Russulales</taxon>
        <taxon>Hericiaceae</taxon>
        <taxon>Dentipellis</taxon>
    </lineage>
</organism>
<dbReference type="Proteomes" id="UP000298327">
    <property type="component" value="Unassembled WGS sequence"/>
</dbReference>